<dbReference type="EC" id="3.2.2.n1" evidence="3"/>
<comment type="catalytic activity">
    <reaction evidence="1">
        <text>AMP + H2O = D-ribose 5-phosphate + adenine</text>
        <dbReference type="Rhea" id="RHEA:20129"/>
        <dbReference type="ChEBI" id="CHEBI:15377"/>
        <dbReference type="ChEBI" id="CHEBI:16708"/>
        <dbReference type="ChEBI" id="CHEBI:78346"/>
        <dbReference type="ChEBI" id="CHEBI:456215"/>
        <dbReference type="EC" id="3.2.2.4"/>
    </reaction>
</comment>
<reference evidence="5" key="2">
    <citation type="journal article" date="2020" name="Antonie Van Leeuwenhoek">
        <title>Labilibaculum antarcticum sp. nov., a novel facultative anaerobic, psychrotorelant bacterium isolated from marine sediment of Antarctica.</title>
        <authorList>
            <person name="Watanabe M."/>
            <person name="Kojima H."/>
            <person name="Fukui M."/>
        </authorList>
    </citation>
    <scope>NUCLEOTIDE SEQUENCE [LARGE SCALE GENOMIC DNA]</scope>
    <source>
        <strain evidence="5">SPP2</strain>
    </source>
</reference>
<protein>
    <recommendedName>
        <fullName evidence="3">Cytokinin riboside 5'-monophosphate phosphoribohydrolase</fullName>
        <ecNumber evidence="3">3.2.2.n1</ecNumber>
    </recommendedName>
</protein>
<sequence>MNVCVFCSSSNSVAEKYFQEARNLGLAIGTAGHNLVYGGTNIGLMNQVAVSVKEAGGKVIGVVPKLIDDFGVSADFLDELVITPDMAERKKVLREKSDAFVALPGGFGTLEEILEVITLKQLGYHNLPIVFVNTDGFYDFLKDQFELSYQENFAKEDYRNYYEFVNNYDDVMAYVLNYKKVQLKTKWD</sequence>
<dbReference type="Gene3D" id="3.40.50.450">
    <property type="match status" value="1"/>
</dbReference>
<dbReference type="PANTHER" id="PTHR31223:SF70">
    <property type="entry name" value="LOG FAMILY PROTEIN YJL055W"/>
    <property type="match status" value="1"/>
</dbReference>
<dbReference type="GO" id="GO:0009691">
    <property type="term" value="P:cytokinin biosynthetic process"/>
    <property type="evidence" value="ECO:0007669"/>
    <property type="project" value="UniProtKB-UniRule"/>
</dbReference>
<dbReference type="EMBL" id="AP018042">
    <property type="protein sequence ID" value="BAX81256.1"/>
    <property type="molecule type" value="Genomic_DNA"/>
</dbReference>
<gene>
    <name evidence="4" type="ORF">ALGA_2951</name>
</gene>
<keyword evidence="5" id="KW-1185">Reference proteome</keyword>
<accession>A0A1Y1CLI6</accession>
<dbReference type="NCBIfam" id="TIGR00730">
    <property type="entry name" value="Rossman fold protein, TIGR00730 family"/>
    <property type="match status" value="1"/>
</dbReference>
<dbReference type="Proteomes" id="UP000218267">
    <property type="component" value="Chromosome"/>
</dbReference>
<keyword evidence="3" id="KW-0203">Cytokinin biosynthesis</keyword>
<dbReference type="InterPro" id="IPR005269">
    <property type="entry name" value="LOG"/>
</dbReference>
<dbReference type="KEGG" id="mbas:ALGA_2951"/>
<reference evidence="4 5" key="1">
    <citation type="journal article" date="2018" name="Mar. Genomics">
        <title>Complete genome sequence of Marinifilaceae bacterium strain SPP2, isolated from the Antarctic marine sediment.</title>
        <authorList>
            <person name="Watanabe M."/>
            <person name="Kojima H."/>
            <person name="Fukui M."/>
        </authorList>
    </citation>
    <scope>NUCLEOTIDE SEQUENCE [LARGE SCALE GENOMIC DNA]</scope>
    <source>
        <strain evidence="4 5">SPP2</strain>
    </source>
</reference>
<dbReference type="SUPFAM" id="SSF102405">
    <property type="entry name" value="MCP/YpsA-like"/>
    <property type="match status" value="1"/>
</dbReference>
<dbReference type="AlphaFoldDB" id="A0A1Y1CLI6"/>
<dbReference type="PANTHER" id="PTHR31223">
    <property type="entry name" value="LOG FAMILY PROTEIN YJL055W"/>
    <property type="match status" value="1"/>
</dbReference>
<evidence type="ECO:0000256" key="3">
    <source>
        <dbReference type="RuleBase" id="RU363015"/>
    </source>
</evidence>
<comment type="similarity">
    <text evidence="2 3">Belongs to the LOG family.</text>
</comment>
<organism evidence="4 5">
    <name type="scientific">Labilibaculum antarcticum</name>
    <dbReference type="NCBI Taxonomy" id="1717717"/>
    <lineage>
        <taxon>Bacteria</taxon>
        <taxon>Pseudomonadati</taxon>
        <taxon>Bacteroidota</taxon>
        <taxon>Bacteroidia</taxon>
        <taxon>Marinilabiliales</taxon>
        <taxon>Marinifilaceae</taxon>
        <taxon>Labilibaculum</taxon>
    </lineage>
</organism>
<proteinExistence type="inferred from homology"/>
<keyword evidence="3" id="KW-0378">Hydrolase</keyword>
<dbReference type="OrthoDB" id="9801098at2"/>
<evidence type="ECO:0000313" key="4">
    <source>
        <dbReference type="EMBL" id="BAX81256.1"/>
    </source>
</evidence>
<evidence type="ECO:0000256" key="2">
    <source>
        <dbReference type="ARBA" id="ARBA00006763"/>
    </source>
</evidence>
<evidence type="ECO:0000256" key="1">
    <source>
        <dbReference type="ARBA" id="ARBA00000274"/>
    </source>
</evidence>
<evidence type="ECO:0000313" key="5">
    <source>
        <dbReference type="Proteomes" id="UP000218267"/>
    </source>
</evidence>
<name>A0A1Y1CLI6_9BACT</name>
<dbReference type="Pfam" id="PF03641">
    <property type="entry name" value="Lysine_decarbox"/>
    <property type="match status" value="1"/>
</dbReference>
<dbReference type="RefSeq" id="WP_096430433.1">
    <property type="nucleotide sequence ID" value="NZ_AP018042.1"/>
</dbReference>
<dbReference type="GO" id="GO:0005829">
    <property type="term" value="C:cytosol"/>
    <property type="evidence" value="ECO:0007669"/>
    <property type="project" value="TreeGrafter"/>
</dbReference>
<dbReference type="InterPro" id="IPR031100">
    <property type="entry name" value="LOG_fam"/>
</dbReference>
<dbReference type="GO" id="GO:0008714">
    <property type="term" value="F:AMP nucleosidase activity"/>
    <property type="evidence" value="ECO:0007669"/>
    <property type="project" value="UniProtKB-EC"/>
</dbReference>